<reference evidence="1 2" key="1">
    <citation type="journal article" date="2015" name="Nature">
        <title>rRNA introns, odd ribosomes, and small enigmatic genomes across a large radiation of phyla.</title>
        <authorList>
            <person name="Brown C.T."/>
            <person name="Hug L.A."/>
            <person name="Thomas B.C."/>
            <person name="Sharon I."/>
            <person name="Castelle C.J."/>
            <person name="Singh A."/>
            <person name="Wilkins M.J."/>
            <person name="Williams K.H."/>
            <person name="Banfield J.F."/>
        </authorList>
    </citation>
    <scope>NUCLEOTIDE SEQUENCE [LARGE SCALE GENOMIC DNA]</scope>
</reference>
<proteinExistence type="predicted"/>
<name>A0A0G1HJI1_9BACT</name>
<sequence length="57" mass="6940">MYIITFDGRHKVITCVLGYYLGYVSWDLRLCHLRGGAVKEYTYKHEYERLRLLCYLF</sequence>
<evidence type="ECO:0000313" key="1">
    <source>
        <dbReference type="EMBL" id="KKT11019.1"/>
    </source>
</evidence>
<accession>A0A0G1HJI1</accession>
<dbReference type="Proteomes" id="UP000033907">
    <property type="component" value="Unassembled WGS sequence"/>
</dbReference>
<organism evidence="1 2">
    <name type="scientific">Candidatus Nomurabacteria bacterium GW2011_GWF2_43_24</name>
    <dbReference type="NCBI Taxonomy" id="1618778"/>
    <lineage>
        <taxon>Bacteria</taxon>
        <taxon>Candidatus Nomuraibacteriota</taxon>
    </lineage>
</organism>
<protein>
    <submittedName>
        <fullName evidence="1">Uncharacterized protein</fullName>
    </submittedName>
</protein>
<comment type="caution">
    <text evidence="1">The sequence shown here is derived from an EMBL/GenBank/DDBJ whole genome shotgun (WGS) entry which is preliminary data.</text>
</comment>
<dbReference type="EMBL" id="LCGH01000009">
    <property type="protein sequence ID" value="KKT11019.1"/>
    <property type="molecule type" value="Genomic_DNA"/>
</dbReference>
<dbReference type="AlphaFoldDB" id="A0A0G1HJI1"/>
<evidence type="ECO:0000313" key="2">
    <source>
        <dbReference type="Proteomes" id="UP000033907"/>
    </source>
</evidence>
<gene>
    <name evidence="1" type="ORF">UV91_C0009G0026</name>
</gene>